<evidence type="ECO:0000256" key="5">
    <source>
        <dbReference type="PIRSR" id="PIRSR006386-1"/>
    </source>
</evidence>
<reference evidence="7 8" key="1">
    <citation type="journal article" date="2018" name="Mycol. Prog.">
        <title>Coniella lustricola, a new species from submerged detritus.</title>
        <authorList>
            <person name="Raudabaugh D.B."/>
            <person name="Iturriaga T."/>
            <person name="Carver A."/>
            <person name="Mondo S."/>
            <person name="Pangilinan J."/>
            <person name="Lipzen A."/>
            <person name="He G."/>
            <person name="Amirebrahimi M."/>
            <person name="Grigoriev I.V."/>
            <person name="Miller A.N."/>
        </authorList>
    </citation>
    <scope>NUCLEOTIDE SEQUENCE [LARGE SCALE GENOMIC DNA]</scope>
    <source>
        <strain evidence="7 8">B22-T-1</strain>
    </source>
</reference>
<dbReference type="SUPFAM" id="SSF52833">
    <property type="entry name" value="Thioredoxin-like"/>
    <property type="match status" value="1"/>
</dbReference>
<evidence type="ECO:0000256" key="1">
    <source>
        <dbReference type="ARBA" id="ARBA00006494"/>
    </source>
</evidence>
<sequence>MGGRIDVYFDIASLYSYLGFAYLTDNLEILKAHHVEVEFHPMLLGAVNAKTGNKPPWFVQAKATHGWTWEAKRALVHFKRPDIRPPQDLMPMGLTILPLRCLHYVKQEYPVETYYALIEHFFRNFWTPPNRNLTQPEVLAAVLASFGKFSPSECTAILAAAKEQQFKDKLTSTTQDALDKGAYGAPWLWVTNAEGKSEPFFGSDRFNYVYKFLGLPYQELQLLPPKADAKL</sequence>
<dbReference type="Proteomes" id="UP000241462">
    <property type="component" value="Unassembled WGS sequence"/>
</dbReference>
<keyword evidence="2 4" id="KW-0808">Transferase</keyword>
<evidence type="ECO:0000313" key="8">
    <source>
        <dbReference type="Proteomes" id="UP000241462"/>
    </source>
</evidence>
<dbReference type="InterPro" id="IPR051924">
    <property type="entry name" value="GST_Kappa/NadH"/>
</dbReference>
<dbReference type="InterPro" id="IPR036249">
    <property type="entry name" value="Thioredoxin-like_sf"/>
</dbReference>
<proteinExistence type="inferred from homology"/>
<keyword evidence="8" id="KW-1185">Reference proteome</keyword>
<dbReference type="InParanoid" id="A0A2T3AF56"/>
<dbReference type="PANTHER" id="PTHR42943">
    <property type="entry name" value="GLUTATHIONE S-TRANSFERASE KAPPA"/>
    <property type="match status" value="1"/>
</dbReference>
<comment type="catalytic activity">
    <reaction evidence="3 4">
        <text>RX + glutathione = an S-substituted glutathione + a halide anion + H(+)</text>
        <dbReference type="Rhea" id="RHEA:16437"/>
        <dbReference type="ChEBI" id="CHEBI:15378"/>
        <dbReference type="ChEBI" id="CHEBI:16042"/>
        <dbReference type="ChEBI" id="CHEBI:17792"/>
        <dbReference type="ChEBI" id="CHEBI:57925"/>
        <dbReference type="ChEBI" id="CHEBI:90779"/>
        <dbReference type="EC" id="2.5.1.18"/>
    </reaction>
</comment>
<accession>A0A2T3AF56</accession>
<organism evidence="7 8">
    <name type="scientific">Coniella lustricola</name>
    <dbReference type="NCBI Taxonomy" id="2025994"/>
    <lineage>
        <taxon>Eukaryota</taxon>
        <taxon>Fungi</taxon>
        <taxon>Dikarya</taxon>
        <taxon>Ascomycota</taxon>
        <taxon>Pezizomycotina</taxon>
        <taxon>Sordariomycetes</taxon>
        <taxon>Sordariomycetidae</taxon>
        <taxon>Diaporthales</taxon>
        <taxon>Schizoparmaceae</taxon>
        <taxon>Coniella</taxon>
    </lineage>
</organism>
<dbReference type="EC" id="2.5.1.18" evidence="4"/>
<feature type="active site" description="Nucleophile" evidence="5">
    <location>
        <position position="13"/>
    </location>
</feature>
<comment type="similarity">
    <text evidence="1 4">Belongs to the GST superfamily. Kappa family.</text>
</comment>
<dbReference type="FunFam" id="3.40.30.10:FF:000096">
    <property type="entry name" value="Glutathione S-transferase kappa"/>
    <property type="match status" value="1"/>
</dbReference>
<dbReference type="GO" id="GO:0004602">
    <property type="term" value="F:glutathione peroxidase activity"/>
    <property type="evidence" value="ECO:0007669"/>
    <property type="project" value="TreeGrafter"/>
</dbReference>
<dbReference type="AlphaFoldDB" id="A0A2T3AF56"/>
<gene>
    <name evidence="7" type="ORF">BD289DRAFT_140195</name>
</gene>
<dbReference type="InterPro" id="IPR014440">
    <property type="entry name" value="HCCAis_GSTk"/>
</dbReference>
<evidence type="ECO:0000313" key="7">
    <source>
        <dbReference type="EMBL" id="PSR94416.1"/>
    </source>
</evidence>
<name>A0A2T3AF56_9PEZI</name>
<dbReference type="OrthoDB" id="4664297at2759"/>
<dbReference type="GO" id="GO:0005777">
    <property type="term" value="C:peroxisome"/>
    <property type="evidence" value="ECO:0007669"/>
    <property type="project" value="TreeGrafter"/>
</dbReference>
<evidence type="ECO:0000256" key="3">
    <source>
        <dbReference type="ARBA" id="ARBA00047960"/>
    </source>
</evidence>
<dbReference type="STRING" id="2025994.A0A2T3AF56"/>
<evidence type="ECO:0000256" key="2">
    <source>
        <dbReference type="ARBA" id="ARBA00022679"/>
    </source>
</evidence>
<evidence type="ECO:0000256" key="4">
    <source>
        <dbReference type="PIRNR" id="PIRNR006386"/>
    </source>
</evidence>
<dbReference type="GO" id="GO:0005739">
    <property type="term" value="C:mitochondrion"/>
    <property type="evidence" value="ECO:0007669"/>
    <property type="project" value="TreeGrafter"/>
</dbReference>
<dbReference type="EMBL" id="KZ678398">
    <property type="protein sequence ID" value="PSR94416.1"/>
    <property type="molecule type" value="Genomic_DNA"/>
</dbReference>
<dbReference type="PANTHER" id="PTHR42943:SF13">
    <property type="entry name" value="GLUTATHIONE S-TRANSFERASE KAPPA-RELATED"/>
    <property type="match status" value="1"/>
</dbReference>
<feature type="domain" description="DSBA-like thioredoxin" evidence="6">
    <location>
        <begin position="5"/>
        <end position="208"/>
    </location>
</feature>
<dbReference type="PIRSF" id="PIRSF006386">
    <property type="entry name" value="HCCAis_GSTk"/>
    <property type="match status" value="1"/>
</dbReference>
<evidence type="ECO:0000259" key="6">
    <source>
        <dbReference type="Pfam" id="PF01323"/>
    </source>
</evidence>
<dbReference type="InterPro" id="IPR001853">
    <property type="entry name" value="DSBA-like_thioredoxin_dom"/>
</dbReference>
<dbReference type="Pfam" id="PF01323">
    <property type="entry name" value="DSBA"/>
    <property type="match status" value="1"/>
</dbReference>
<dbReference type="Gene3D" id="3.40.30.10">
    <property type="entry name" value="Glutaredoxin"/>
    <property type="match status" value="1"/>
</dbReference>
<protein>
    <recommendedName>
        <fullName evidence="4">Glutathione S-transferase kappa</fullName>
        <ecNumber evidence="4">2.5.1.18</ecNumber>
    </recommendedName>
</protein>
<dbReference type="GO" id="GO:0006749">
    <property type="term" value="P:glutathione metabolic process"/>
    <property type="evidence" value="ECO:0007669"/>
    <property type="project" value="TreeGrafter"/>
</dbReference>
<dbReference type="GO" id="GO:0004364">
    <property type="term" value="F:glutathione transferase activity"/>
    <property type="evidence" value="ECO:0007669"/>
    <property type="project" value="UniProtKB-UniRule"/>
</dbReference>